<accession>A0AAE0MCD5</accession>
<dbReference type="PANTHER" id="PTHR46103">
    <property type="entry name" value="RRNA METHYLTRANSFERASE 1, MITOCHONDRIAL"/>
    <property type="match status" value="1"/>
</dbReference>
<dbReference type="GO" id="GO:0005739">
    <property type="term" value="C:mitochondrion"/>
    <property type="evidence" value="ECO:0007669"/>
    <property type="project" value="UniProtKB-SubCell"/>
</dbReference>
<evidence type="ECO:0000256" key="2">
    <source>
        <dbReference type="ARBA" id="ARBA00007228"/>
    </source>
</evidence>
<dbReference type="PANTHER" id="PTHR46103:SF1">
    <property type="entry name" value="RRNA METHYLTRANSFERASE 1, MITOCHONDRIAL"/>
    <property type="match status" value="1"/>
</dbReference>
<dbReference type="SMART" id="SM00967">
    <property type="entry name" value="SpoU_sub_bind"/>
    <property type="match status" value="1"/>
</dbReference>
<evidence type="ECO:0000256" key="9">
    <source>
        <dbReference type="ARBA" id="ARBA00034881"/>
    </source>
</evidence>
<feature type="compositionally biased region" description="Basic and acidic residues" evidence="10">
    <location>
        <begin position="248"/>
        <end position="278"/>
    </location>
</feature>
<keyword evidence="6" id="KW-0949">S-adenosyl-L-methionine</keyword>
<evidence type="ECO:0000259" key="11">
    <source>
        <dbReference type="SMART" id="SM00967"/>
    </source>
</evidence>
<dbReference type="GO" id="GO:0003723">
    <property type="term" value="F:RNA binding"/>
    <property type="evidence" value="ECO:0007669"/>
    <property type="project" value="InterPro"/>
</dbReference>
<feature type="compositionally biased region" description="Basic and acidic residues" evidence="10">
    <location>
        <begin position="160"/>
        <end position="170"/>
    </location>
</feature>
<dbReference type="Proteomes" id="UP001286456">
    <property type="component" value="Unassembled WGS sequence"/>
</dbReference>
<keyword evidence="13" id="KW-1185">Reference proteome</keyword>
<feature type="compositionally biased region" description="Low complexity" evidence="10">
    <location>
        <begin position="52"/>
        <end position="76"/>
    </location>
</feature>
<sequence>MTLSMLCRAAARPTVSATRCASSVFTLTCHTRRPASLSSIHKGLRRSEKAARSQSRSAGSRQLRAALAGGDGSSAATKPMTYAERKAARDALAKEKPTFKIHKGKKDITEYPDKVNAQSRQARFFDPESKFGKKSLVYQLKTGKLKEEFKAIASELPSRSSRDGPPRDPRSSGSPRRSSDRPGREPARSSRGRGGFSGPSRSADSRPSRASRVVRPSSLTLDLNSRSTESLGGSRPSGDRVPYTPPRRAVDSTPREAKSREESLPSRDRDSFSERFSERFAAPPPPRRSAESAGPWAETAFRPSYDSSPRPRPTSRIGSAVRELRPRGNPGNQPLSIPYTTAASQFLYGKSVVEAALQSSRRKLYKLYIYGGANRQNMEQDAALENLARRKKVETIILGEEGLRLMDKMSQSRPHNGYVLEASPLPQPPVTGLGPMSEEGGRSGYHAILGHQSAEEAAVNGTSKFITSVSKTHKPLVVVLDQVLDPGNLGAILRTVSFLGATAVAITKKNSASLTPVALKASAGASEALTMFSVENLPNFLTECRENDWQIYAAAPTTAKSNKQRHLDMHEVEDLDPLSKKPCILLMGSEGEGLSKVVKSKADFEVNIPNLSGMSAIDSLNVSVATGLLCSAFLKGQVKSQFSMIHEEEQKAALW</sequence>
<feature type="region of interest" description="Disordered" evidence="10">
    <location>
        <begin position="36"/>
        <end position="81"/>
    </location>
</feature>
<feature type="domain" description="RNA 2-O ribose methyltransferase substrate binding" evidence="11">
    <location>
        <begin position="346"/>
        <end position="428"/>
    </location>
</feature>
<keyword evidence="8" id="KW-0496">Mitochondrion</keyword>
<feature type="compositionally biased region" description="Basic and acidic residues" evidence="10">
    <location>
        <begin position="177"/>
        <end position="188"/>
    </location>
</feature>
<evidence type="ECO:0000313" key="13">
    <source>
        <dbReference type="Proteomes" id="UP001286456"/>
    </source>
</evidence>
<dbReference type="InterPro" id="IPR029064">
    <property type="entry name" value="Ribosomal_eL30-like_sf"/>
</dbReference>
<dbReference type="EMBL" id="JAUEPO010000003">
    <property type="protein sequence ID" value="KAK3327302.1"/>
    <property type="molecule type" value="Genomic_DNA"/>
</dbReference>
<evidence type="ECO:0000256" key="6">
    <source>
        <dbReference type="ARBA" id="ARBA00022691"/>
    </source>
</evidence>
<keyword evidence="7" id="KW-0809">Transit peptide</keyword>
<dbReference type="Pfam" id="PF00588">
    <property type="entry name" value="SpoU_methylase"/>
    <property type="match status" value="1"/>
</dbReference>
<evidence type="ECO:0000256" key="10">
    <source>
        <dbReference type="SAM" id="MobiDB-lite"/>
    </source>
</evidence>
<dbReference type="FunFam" id="3.30.1330.30:FF:000035">
    <property type="entry name" value="TrmH family RNA methyltransferase"/>
    <property type="match status" value="1"/>
</dbReference>
<protein>
    <recommendedName>
        <fullName evidence="9">rRNA methyltransferase 1, mitochondrial</fullName>
    </recommendedName>
</protein>
<evidence type="ECO:0000256" key="8">
    <source>
        <dbReference type="ARBA" id="ARBA00023128"/>
    </source>
</evidence>
<organism evidence="12 13">
    <name type="scientific">Cercophora scortea</name>
    <dbReference type="NCBI Taxonomy" id="314031"/>
    <lineage>
        <taxon>Eukaryota</taxon>
        <taxon>Fungi</taxon>
        <taxon>Dikarya</taxon>
        <taxon>Ascomycota</taxon>
        <taxon>Pezizomycotina</taxon>
        <taxon>Sordariomycetes</taxon>
        <taxon>Sordariomycetidae</taxon>
        <taxon>Sordariales</taxon>
        <taxon>Lasiosphaeriaceae</taxon>
        <taxon>Cercophora</taxon>
    </lineage>
</organism>
<proteinExistence type="inferred from homology"/>
<dbReference type="Gene3D" id="3.30.1330.30">
    <property type="match status" value="1"/>
</dbReference>
<gene>
    <name evidence="12" type="ORF">B0T19DRAFT_421368</name>
</gene>
<evidence type="ECO:0000313" key="12">
    <source>
        <dbReference type="EMBL" id="KAK3327302.1"/>
    </source>
</evidence>
<dbReference type="SUPFAM" id="SSF55315">
    <property type="entry name" value="L30e-like"/>
    <property type="match status" value="1"/>
</dbReference>
<dbReference type="GO" id="GO:0016435">
    <property type="term" value="F:rRNA (guanine) methyltransferase activity"/>
    <property type="evidence" value="ECO:0007669"/>
    <property type="project" value="TreeGrafter"/>
</dbReference>
<feature type="compositionally biased region" description="Low complexity" evidence="10">
    <location>
        <begin position="208"/>
        <end position="218"/>
    </location>
</feature>
<evidence type="ECO:0000256" key="3">
    <source>
        <dbReference type="ARBA" id="ARBA00022552"/>
    </source>
</evidence>
<comment type="similarity">
    <text evidence="2">Belongs to the class IV-like SAM-binding methyltransferase superfamily. RNA methyltransferase TrmH family.</text>
</comment>
<feature type="compositionally biased region" description="Basic and acidic residues" evidence="10">
    <location>
        <begin position="86"/>
        <end position="98"/>
    </location>
</feature>
<dbReference type="AlphaFoldDB" id="A0AAE0MCD5"/>
<dbReference type="Pfam" id="PF08032">
    <property type="entry name" value="SpoU_sub_bind"/>
    <property type="match status" value="1"/>
</dbReference>
<keyword evidence="4" id="KW-0489">Methyltransferase</keyword>
<feature type="region of interest" description="Disordered" evidence="10">
    <location>
        <begin position="153"/>
        <end position="336"/>
    </location>
</feature>
<dbReference type="InterPro" id="IPR029028">
    <property type="entry name" value="Alpha/beta_knot_MTases"/>
</dbReference>
<evidence type="ECO:0000256" key="5">
    <source>
        <dbReference type="ARBA" id="ARBA00022679"/>
    </source>
</evidence>
<dbReference type="InterPro" id="IPR047261">
    <property type="entry name" value="MRM1_MeTrfase_dom"/>
</dbReference>
<reference evidence="12" key="2">
    <citation type="submission" date="2023-06" db="EMBL/GenBank/DDBJ databases">
        <authorList>
            <consortium name="Lawrence Berkeley National Laboratory"/>
            <person name="Haridas S."/>
            <person name="Hensen N."/>
            <person name="Bonometti L."/>
            <person name="Westerberg I."/>
            <person name="Brannstrom I.O."/>
            <person name="Guillou S."/>
            <person name="Cros-Aarteil S."/>
            <person name="Calhoun S."/>
            <person name="Kuo A."/>
            <person name="Mondo S."/>
            <person name="Pangilinan J."/>
            <person name="Riley R."/>
            <person name="Labutti K."/>
            <person name="Andreopoulos B."/>
            <person name="Lipzen A."/>
            <person name="Chen C."/>
            <person name="Yanf M."/>
            <person name="Daum C."/>
            <person name="Ng V."/>
            <person name="Clum A."/>
            <person name="Steindorff A."/>
            <person name="Ohm R."/>
            <person name="Martin F."/>
            <person name="Silar P."/>
            <person name="Natvig D."/>
            <person name="Lalanne C."/>
            <person name="Gautier V."/>
            <person name="Ament-Velasquez S.L."/>
            <person name="Kruys A."/>
            <person name="Hutchinson M.I."/>
            <person name="Powell A.J."/>
            <person name="Barry K."/>
            <person name="Miller A.N."/>
            <person name="Grigoriev I.V."/>
            <person name="Debuchy R."/>
            <person name="Gladieux P."/>
            <person name="Thoren M.H."/>
            <person name="Johannesson H."/>
        </authorList>
    </citation>
    <scope>NUCLEOTIDE SEQUENCE</scope>
    <source>
        <strain evidence="12">SMH4131-1</strain>
    </source>
</reference>
<dbReference type="Gene3D" id="3.40.1280.10">
    <property type="match status" value="1"/>
</dbReference>
<keyword evidence="3" id="KW-0698">rRNA processing</keyword>
<evidence type="ECO:0000256" key="1">
    <source>
        <dbReference type="ARBA" id="ARBA00004173"/>
    </source>
</evidence>
<comment type="caution">
    <text evidence="12">The sequence shown here is derived from an EMBL/GenBank/DDBJ whole genome shotgun (WGS) entry which is preliminary data.</text>
</comment>
<dbReference type="InterPro" id="IPR013123">
    <property type="entry name" value="SpoU_subst-bd"/>
</dbReference>
<name>A0AAE0MCD5_9PEZI</name>
<dbReference type="SUPFAM" id="SSF75217">
    <property type="entry name" value="alpha/beta knot"/>
    <property type="match status" value="1"/>
</dbReference>
<dbReference type="InterPro" id="IPR047182">
    <property type="entry name" value="MRM1"/>
</dbReference>
<reference evidence="12" key="1">
    <citation type="journal article" date="2023" name="Mol. Phylogenet. Evol.">
        <title>Genome-scale phylogeny and comparative genomics of the fungal order Sordariales.</title>
        <authorList>
            <person name="Hensen N."/>
            <person name="Bonometti L."/>
            <person name="Westerberg I."/>
            <person name="Brannstrom I.O."/>
            <person name="Guillou S."/>
            <person name="Cros-Aarteil S."/>
            <person name="Calhoun S."/>
            <person name="Haridas S."/>
            <person name="Kuo A."/>
            <person name="Mondo S."/>
            <person name="Pangilinan J."/>
            <person name="Riley R."/>
            <person name="LaButti K."/>
            <person name="Andreopoulos B."/>
            <person name="Lipzen A."/>
            <person name="Chen C."/>
            <person name="Yan M."/>
            <person name="Daum C."/>
            <person name="Ng V."/>
            <person name="Clum A."/>
            <person name="Steindorff A."/>
            <person name="Ohm R.A."/>
            <person name="Martin F."/>
            <person name="Silar P."/>
            <person name="Natvig D.O."/>
            <person name="Lalanne C."/>
            <person name="Gautier V."/>
            <person name="Ament-Velasquez S.L."/>
            <person name="Kruys A."/>
            <person name="Hutchinson M.I."/>
            <person name="Powell A.J."/>
            <person name="Barry K."/>
            <person name="Miller A.N."/>
            <person name="Grigoriev I.V."/>
            <person name="Debuchy R."/>
            <person name="Gladieux P."/>
            <person name="Hiltunen Thoren M."/>
            <person name="Johannesson H."/>
        </authorList>
    </citation>
    <scope>NUCLEOTIDE SEQUENCE</scope>
    <source>
        <strain evidence="12">SMH4131-1</strain>
    </source>
</reference>
<evidence type="ECO:0000256" key="4">
    <source>
        <dbReference type="ARBA" id="ARBA00022603"/>
    </source>
</evidence>
<feature type="region of interest" description="Disordered" evidence="10">
    <location>
        <begin position="86"/>
        <end position="105"/>
    </location>
</feature>
<evidence type="ECO:0000256" key="7">
    <source>
        <dbReference type="ARBA" id="ARBA00022946"/>
    </source>
</evidence>
<feature type="compositionally biased region" description="Polar residues" evidence="10">
    <location>
        <begin position="219"/>
        <end position="231"/>
    </location>
</feature>
<dbReference type="InterPro" id="IPR001537">
    <property type="entry name" value="SpoU_MeTrfase"/>
</dbReference>
<comment type="subcellular location">
    <subcellularLocation>
        <location evidence="1">Mitochondrion</location>
    </subcellularLocation>
</comment>
<keyword evidence="5" id="KW-0808">Transferase</keyword>
<dbReference type="CDD" id="cd18105">
    <property type="entry name" value="SpoU-like_MRM1"/>
    <property type="match status" value="1"/>
</dbReference>
<dbReference type="InterPro" id="IPR029026">
    <property type="entry name" value="tRNA_m1G_MTases_N"/>
</dbReference>